<dbReference type="AlphaFoldDB" id="A0A6P6BRY3"/>
<dbReference type="GeneID" id="105304106"/>
<keyword evidence="7" id="KW-1133">Transmembrane helix</keyword>
<evidence type="ECO:0000256" key="2">
    <source>
        <dbReference type="ARBA" id="ARBA00022475"/>
    </source>
</evidence>
<feature type="transmembrane region" description="Helical" evidence="7">
    <location>
        <begin position="60"/>
        <end position="84"/>
    </location>
</feature>
<dbReference type="InterPro" id="IPR050939">
    <property type="entry name" value="Olfactory_GPCR1"/>
</dbReference>
<sequence>MIHRAIDLEPVKTFFSHSTPLEAAEPRRAKPCVSNMEVENQTRVTKFILVGFPGTWGMRAAVFLMFLMAYILTVAENVIIILLVQQNRPLHKPMYFFLANLSFLETCCI</sequence>
<evidence type="ECO:0000313" key="9">
    <source>
        <dbReference type="RefSeq" id="XP_023377854.1"/>
    </source>
</evidence>
<comment type="subcellular location">
    <subcellularLocation>
        <location evidence="1">Cell membrane</location>
        <topology evidence="1">Multi-pass membrane protein</topology>
    </subcellularLocation>
</comment>
<keyword evidence="8" id="KW-1185">Reference proteome</keyword>
<evidence type="ECO:0000256" key="3">
    <source>
        <dbReference type="ARBA" id="ARBA00022606"/>
    </source>
</evidence>
<keyword evidence="2" id="KW-1003">Cell membrane</keyword>
<dbReference type="GO" id="GO:0007608">
    <property type="term" value="P:sensory perception of smell"/>
    <property type="evidence" value="ECO:0007669"/>
    <property type="project" value="UniProtKB-KW"/>
</dbReference>
<reference evidence="9" key="1">
    <citation type="submission" date="2025-08" db="UniProtKB">
        <authorList>
            <consortium name="RefSeq"/>
        </authorList>
    </citation>
    <scope>IDENTIFICATION</scope>
    <source>
        <tissue evidence="9">Kidney</tissue>
    </source>
</reference>
<dbReference type="PANTHER" id="PTHR24242:SF253">
    <property type="entry name" value="OLFACTORY RECEPTOR-RELATED"/>
    <property type="match status" value="1"/>
</dbReference>
<keyword evidence="7" id="KW-0472">Membrane</keyword>
<dbReference type="PANTHER" id="PTHR24242">
    <property type="entry name" value="G-PROTEIN COUPLED RECEPTOR"/>
    <property type="match status" value="1"/>
</dbReference>
<evidence type="ECO:0000256" key="7">
    <source>
        <dbReference type="SAM" id="Phobius"/>
    </source>
</evidence>
<protein>
    <submittedName>
        <fullName evidence="9">Olfactory receptor 6B1 isoform X5</fullName>
    </submittedName>
</protein>
<accession>A0A6P6BRY3</accession>
<keyword evidence="7" id="KW-0812">Transmembrane</keyword>
<keyword evidence="5" id="KW-0297">G-protein coupled receptor</keyword>
<keyword evidence="6 9" id="KW-0675">Receptor</keyword>
<evidence type="ECO:0000256" key="1">
    <source>
        <dbReference type="ARBA" id="ARBA00004651"/>
    </source>
</evidence>
<dbReference type="SUPFAM" id="SSF81321">
    <property type="entry name" value="Family A G protein-coupled receptor-like"/>
    <property type="match status" value="1"/>
</dbReference>
<evidence type="ECO:0000313" key="8">
    <source>
        <dbReference type="Proteomes" id="UP000515202"/>
    </source>
</evidence>
<dbReference type="Gene3D" id="1.20.1070.10">
    <property type="entry name" value="Rhodopsin 7-helix transmembrane proteins"/>
    <property type="match status" value="1"/>
</dbReference>
<gene>
    <name evidence="9" type="primary">LOC105304106</name>
</gene>
<organism evidence="8 9">
    <name type="scientific">Pteropus vampyrus</name>
    <name type="common">Large flying fox</name>
    <dbReference type="NCBI Taxonomy" id="132908"/>
    <lineage>
        <taxon>Eukaryota</taxon>
        <taxon>Metazoa</taxon>
        <taxon>Chordata</taxon>
        <taxon>Craniata</taxon>
        <taxon>Vertebrata</taxon>
        <taxon>Euteleostomi</taxon>
        <taxon>Mammalia</taxon>
        <taxon>Eutheria</taxon>
        <taxon>Laurasiatheria</taxon>
        <taxon>Chiroptera</taxon>
        <taxon>Yinpterochiroptera</taxon>
        <taxon>Pteropodoidea</taxon>
        <taxon>Pteropodidae</taxon>
        <taxon>Pteropodinae</taxon>
        <taxon>Pteropus</taxon>
    </lineage>
</organism>
<evidence type="ECO:0000256" key="5">
    <source>
        <dbReference type="ARBA" id="ARBA00023040"/>
    </source>
</evidence>
<evidence type="ECO:0000256" key="6">
    <source>
        <dbReference type="ARBA" id="ARBA00023170"/>
    </source>
</evidence>
<name>A0A6P6BRY3_PTEVA</name>
<evidence type="ECO:0000256" key="4">
    <source>
        <dbReference type="ARBA" id="ARBA00022725"/>
    </source>
</evidence>
<dbReference type="RefSeq" id="XP_023377854.1">
    <property type="nucleotide sequence ID" value="XM_023522086.1"/>
</dbReference>
<keyword evidence="5" id="KW-0807">Transducer</keyword>
<dbReference type="GO" id="GO:0005886">
    <property type="term" value="C:plasma membrane"/>
    <property type="evidence" value="ECO:0007669"/>
    <property type="project" value="UniProtKB-SubCell"/>
</dbReference>
<keyword evidence="3" id="KW-0716">Sensory transduction</keyword>
<dbReference type="GO" id="GO:0004930">
    <property type="term" value="F:G protein-coupled receptor activity"/>
    <property type="evidence" value="ECO:0007669"/>
    <property type="project" value="UniProtKB-KW"/>
</dbReference>
<dbReference type="Proteomes" id="UP000515202">
    <property type="component" value="Unplaced"/>
</dbReference>
<keyword evidence="4" id="KW-0552">Olfaction</keyword>
<proteinExistence type="predicted"/>